<evidence type="ECO:0000256" key="1">
    <source>
        <dbReference type="SAM" id="MobiDB-lite"/>
    </source>
</evidence>
<dbReference type="Proteomes" id="UP001153269">
    <property type="component" value="Unassembled WGS sequence"/>
</dbReference>
<feature type="region of interest" description="Disordered" evidence="1">
    <location>
        <begin position="1"/>
        <end position="109"/>
    </location>
</feature>
<feature type="compositionally biased region" description="Polar residues" evidence="1">
    <location>
        <begin position="94"/>
        <end position="109"/>
    </location>
</feature>
<name>A0A9N7V835_PLEPL</name>
<accession>A0A9N7V835</accession>
<evidence type="ECO:0000313" key="2">
    <source>
        <dbReference type="EMBL" id="CAB1444516.1"/>
    </source>
</evidence>
<dbReference type="EMBL" id="CADEAL010003391">
    <property type="protein sequence ID" value="CAB1444516.1"/>
    <property type="molecule type" value="Genomic_DNA"/>
</dbReference>
<keyword evidence="3" id="KW-1185">Reference proteome</keyword>
<organism evidence="2 3">
    <name type="scientific">Pleuronectes platessa</name>
    <name type="common">European plaice</name>
    <dbReference type="NCBI Taxonomy" id="8262"/>
    <lineage>
        <taxon>Eukaryota</taxon>
        <taxon>Metazoa</taxon>
        <taxon>Chordata</taxon>
        <taxon>Craniata</taxon>
        <taxon>Vertebrata</taxon>
        <taxon>Euteleostomi</taxon>
        <taxon>Actinopterygii</taxon>
        <taxon>Neopterygii</taxon>
        <taxon>Teleostei</taxon>
        <taxon>Neoteleostei</taxon>
        <taxon>Acanthomorphata</taxon>
        <taxon>Carangaria</taxon>
        <taxon>Pleuronectiformes</taxon>
        <taxon>Pleuronectoidei</taxon>
        <taxon>Pleuronectidae</taxon>
        <taxon>Pleuronectes</taxon>
    </lineage>
</organism>
<gene>
    <name evidence="2" type="ORF">PLEPLA_LOCUS32232</name>
</gene>
<comment type="caution">
    <text evidence="2">The sequence shown here is derived from an EMBL/GenBank/DDBJ whole genome shotgun (WGS) entry which is preliminary data.</text>
</comment>
<reference evidence="2" key="1">
    <citation type="submission" date="2020-03" db="EMBL/GenBank/DDBJ databases">
        <authorList>
            <person name="Weist P."/>
        </authorList>
    </citation>
    <scope>NUCLEOTIDE SEQUENCE</scope>
</reference>
<protein>
    <submittedName>
        <fullName evidence="2">Uncharacterized protein</fullName>
    </submittedName>
</protein>
<evidence type="ECO:0000313" key="3">
    <source>
        <dbReference type="Proteomes" id="UP001153269"/>
    </source>
</evidence>
<proteinExistence type="predicted"/>
<dbReference type="AlphaFoldDB" id="A0A9N7V835"/>
<feature type="compositionally biased region" description="Basic and acidic residues" evidence="1">
    <location>
        <begin position="69"/>
        <end position="93"/>
    </location>
</feature>
<sequence>MTQPFDGAAKREGEEGLTDSTSPCVTCLGGDSHTEGKAGHVVAGHTYTSSESPREVGASRSGVAGGEGEVPKEGEDPEGLERRGGWGGKERLELTSTGNLKGSNVKNHS</sequence>